<dbReference type="RefSeq" id="XP_041222921.1">
    <property type="nucleotide sequence ID" value="XM_041369749.1"/>
</dbReference>
<sequence length="198" mass="21046">MFVVVYLIPLPQLNSFVAHPGSTFTFMTIATLLPPSTHVRVYFLNGGGFLLGTFHHKSNRTGMEDENVISLLDAATNDLAQLINHLDLQATPDMSPLSGRSPSLLASSQAGSPTKHMILESPIKCLRASAASVTSLCPYSKTISTAVVSSIGQHVAPWAMLNAGISPAKSPPRDSHAPASTFKFTHKRTMSPAPAAEP</sequence>
<reference evidence="2" key="1">
    <citation type="journal article" date="2020" name="New Phytol.">
        <title>Comparative genomics reveals dynamic genome evolution in host specialist ectomycorrhizal fungi.</title>
        <authorList>
            <person name="Lofgren L.A."/>
            <person name="Nguyen N.H."/>
            <person name="Vilgalys R."/>
            <person name="Ruytinx J."/>
            <person name="Liao H.L."/>
            <person name="Branco S."/>
            <person name="Kuo A."/>
            <person name="LaButti K."/>
            <person name="Lipzen A."/>
            <person name="Andreopoulos W."/>
            <person name="Pangilinan J."/>
            <person name="Riley R."/>
            <person name="Hundley H."/>
            <person name="Na H."/>
            <person name="Barry K."/>
            <person name="Grigoriev I.V."/>
            <person name="Stajich J.E."/>
            <person name="Kennedy P.G."/>
        </authorList>
    </citation>
    <scope>NUCLEOTIDE SEQUENCE</scope>
    <source>
        <strain evidence="2">FC203</strain>
    </source>
</reference>
<proteinExistence type="predicted"/>
<accession>A0AAD4HH14</accession>
<feature type="region of interest" description="Disordered" evidence="1">
    <location>
        <begin position="167"/>
        <end position="198"/>
    </location>
</feature>
<evidence type="ECO:0000313" key="3">
    <source>
        <dbReference type="Proteomes" id="UP001195769"/>
    </source>
</evidence>
<keyword evidence="3" id="KW-1185">Reference proteome</keyword>
<dbReference type="GeneID" id="64664047"/>
<dbReference type="EMBL" id="JABBWK010000047">
    <property type="protein sequence ID" value="KAG1897345.1"/>
    <property type="molecule type" value="Genomic_DNA"/>
</dbReference>
<evidence type="ECO:0000313" key="2">
    <source>
        <dbReference type="EMBL" id="KAG1897345.1"/>
    </source>
</evidence>
<dbReference type="AlphaFoldDB" id="A0AAD4HH14"/>
<gene>
    <name evidence="2" type="ORF">F5891DRAFT_1242790</name>
</gene>
<dbReference type="Proteomes" id="UP001195769">
    <property type="component" value="Unassembled WGS sequence"/>
</dbReference>
<comment type="caution">
    <text evidence="2">The sequence shown here is derived from an EMBL/GenBank/DDBJ whole genome shotgun (WGS) entry which is preliminary data.</text>
</comment>
<evidence type="ECO:0000256" key="1">
    <source>
        <dbReference type="SAM" id="MobiDB-lite"/>
    </source>
</evidence>
<organism evidence="2 3">
    <name type="scientific">Suillus fuscotomentosus</name>
    <dbReference type="NCBI Taxonomy" id="1912939"/>
    <lineage>
        <taxon>Eukaryota</taxon>
        <taxon>Fungi</taxon>
        <taxon>Dikarya</taxon>
        <taxon>Basidiomycota</taxon>
        <taxon>Agaricomycotina</taxon>
        <taxon>Agaricomycetes</taxon>
        <taxon>Agaricomycetidae</taxon>
        <taxon>Boletales</taxon>
        <taxon>Suillineae</taxon>
        <taxon>Suillaceae</taxon>
        <taxon>Suillus</taxon>
    </lineage>
</organism>
<protein>
    <submittedName>
        <fullName evidence="2">Uncharacterized protein</fullName>
    </submittedName>
</protein>
<name>A0AAD4HH14_9AGAM</name>